<feature type="transmembrane region" description="Helical" evidence="1">
    <location>
        <begin position="164"/>
        <end position="185"/>
    </location>
</feature>
<evidence type="ECO:0000313" key="2">
    <source>
        <dbReference type="EMBL" id="MBO4205783.1"/>
    </source>
</evidence>
<comment type="caution">
    <text evidence="2">The sequence shown here is derived from an EMBL/GenBank/DDBJ whole genome shotgun (WGS) entry which is preliminary data.</text>
</comment>
<feature type="transmembrane region" description="Helical" evidence="1">
    <location>
        <begin position="118"/>
        <end position="143"/>
    </location>
</feature>
<evidence type="ECO:0000256" key="1">
    <source>
        <dbReference type="SAM" id="Phobius"/>
    </source>
</evidence>
<reference evidence="2 3" key="1">
    <citation type="submission" date="2019-12" db="EMBL/GenBank/DDBJ databases">
        <title>Whole genome sequencing of endophytic Actinobacterium Micromonospora sp. MPMI6T.</title>
        <authorList>
            <person name="Evv R."/>
            <person name="Podile A.R."/>
        </authorList>
    </citation>
    <scope>NUCLEOTIDE SEQUENCE [LARGE SCALE GENOMIC DNA]</scope>
    <source>
        <strain evidence="2 3">MPMI6</strain>
    </source>
</reference>
<organism evidence="2 3">
    <name type="scientific">Micromonospora echinofusca</name>
    <dbReference type="NCBI Taxonomy" id="47858"/>
    <lineage>
        <taxon>Bacteria</taxon>
        <taxon>Bacillati</taxon>
        <taxon>Actinomycetota</taxon>
        <taxon>Actinomycetes</taxon>
        <taxon>Micromonosporales</taxon>
        <taxon>Micromonosporaceae</taxon>
        <taxon>Micromonospora</taxon>
    </lineage>
</organism>
<protein>
    <recommendedName>
        <fullName evidence="4">Integral membrane protein</fullName>
    </recommendedName>
</protein>
<keyword evidence="1" id="KW-1133">Transmembrane helix</keyword>
<accession>A0ABS3VMU8</accession>
<dbReference type="RefSeq" id="WP_208812103.1">
    <property type="nucleotide sequence ID" value="NZ_WVUH01000037.1"/>
</dbReference>
<keyword evidence="1" id="KW-0472">Membrane</keyword>
<proteinExistence type="predicted"/>
<dbReference type="EMBL" id="WVUH01000037">
    <property type="protein sequence ID" value="MBO4205783.1"/>
    <property type="molecule type" value="Genomic_DNA"/>
</dbReference>
<keyword evidence="3" id="KW-1185">Reference proteome</keyword>
<dbReference type="Proteomes" id="UP000823521">
    <property type="component" value="Unassembled WGS sequence"/>
</dbReference>
<evidence type="ECO:0008006" key="4">
    <source>
        <dbReference type="Google" id="ProtNLM"/>
    </source>
</evidence>
<dbReference type="InterPro" id="IPR047928">
    <property type="entry name" value="Perm_prefix_1"/>
</dbReference>
<dbReference type="NCBIfam" id="NF038403">
    <property type="entry name" value="perm_prefix_1"/>
    <property type="match status" value="1"/>
</dbReference>
<evidence type="ECO:0000313" key="3">
    <source>
        <dbReference type="Proteomes" id="UP000823521"/>
    </source>
</evidence>
<sequence length="222" mass="23454">MGATSSIVDEYVRTFDRRLRGPARLRRDLVHEVRDSLADAVEAYTLAGMDGPAAQHRAVAEFGDPAELVPAYQRELAAAALRALAVRVVAVAGVLTVAGDLTWRGSSWSDGPRPPAGYVLLSATLNWLWVGAALLAVAGWALLRWNARRGGTAPVGAVRSLGCGLTGTLLLAAGAGAGLYVWSLGLWEAALTWPPMIVGLFVVGTGYVWLGRAAHTWLATTR</sequence>
<name>A0ABS3VMU8_MICEH</name>
<feature type="transmembrane region" description="Helical" evidence="1">
    <location>
        <begin position="191"/>
        <end position="210"/>
    </location>
</feature>
<keyword evidence="1" id="KW-0812">Transmembrane</keyword>
<gene>
    <name evidence="2" type="ORF">GSF22_07155</name>
</gene>
<feature type="transmembrane region" description="Helical" evidence="1">
    <location>
        <begin position="79"/>
        <end position="98"/>
    </location>
</feature>